<proteinExistence type="predicted"/>
<sequence length="148" mass="16057">MTVTDLQELTADVRRIIPVLDAMQVEVVEAGRNVVAARIPAGPNVNHFGTAYAGSLFTVAEVLGGLLPRTSLVAEGGVPLVKSMTIDFLRPATTAVTSRARLEDAEIDRILAEYAERGKSDFELVAEVTDEEGTVVARTRGQYQLRRF</sequence>
<dbReference type="CDD" id="cd03443">
    <property type="entry name" value="PaaI_thioesterase"/>
    <property type="match status" value="1"/>
</dbReference>
<name>A0ABN2BH99_9ACTN</name>
<gene>
    <name evidence="1" type="ORF">GCM10009788_49670</name>
</gene>
<comment type="caution">
    <text evidence="1">The sequence shown here is derived from an EMBL/GenBank/DDBJ whole genome shotgun (WGS) entry which is preliminary data.</text>
</comment>
<dbReference type="InterPro" id="IPR029069">
    <property type="entry name" value="HotDog_dom_sf"/>
</dbReference>
<dbReference type="SUPFAM" id="SSF54637">
    <property type="entry name" value="Thioesterase/thiol ester dehydrase-isomerase"/>
    <property type="match status" value="1"/>
</dbReference>
<reference evidence="1 2" key="1">
    <citation type="journal article" date="2019" name="Int. J. Syst. Evol. Microbiol.">
        <title>The Global Catalogue of Microorganisms (GCM) 10K type strain sequencing project: providing services to taxonomists for standard genome sequencing and annotation.</title>
        <authorList>
            <consortium name="The Broad Institute Genomics Platform"/>
            <consortium name="The Broad Institute Genome Sequencing Center for Infectious Disease"/>
            <person name="Wu L."/>
            <person name="Ma J."/>
        </authorList>
    </citation>
    <scope>NUCLEOTIDE SEQUENCE [LARGE SCALE GENOMIC DNA]</scope>
    <source>
        <strain evidence="1 2">JCM 14942</strain>
    </source>
</reference>
<evidence type="ECO:0000313" key="1">
    <source>
        <dbReference type="EMBL" id="GAA1540985.1"/>
    </source>
</evidence>
<dbReference type="Gene3D" id="3.10.129.10">
    <property type="entry name" value="Hotdog Thioesterase"/>
    <property type="match status" value="1"/>
</dbReference>
<dbReference type="Proteomes" id="UP001500842">
    <property type="component" value="Unassembled WGS sequence"/>
</dbReference>
<evidence type="ECO:0000313" key="2">
    <source>
        <dbReference type="Proteomes" id="UP001500842"/>
    </source>
</evidence>
<accession>A0ABN2BH99</accession>
<organism evidence="1 2">
    <name type="scientific">Nocardioides humi</name>
    <dbReference type="NCBI Taxonomy" id="449461"/>
    <lineage>
        <taxon>Bacteria</taxon>
        <taxon>Bacillati</taxon>
        <taxon>Actinomycetota</taxon>
        <taxon>Actinomycetes</taxon>
        <taxon>Propionibacteriales</taxon>
        <taxon>Nocardioidaceae</taxon>
        <taxon>Nocardioides</taxon>
    </lineage>
</organism>
<dbReference type="EMBL" id="BAAAOR010000038">
    <property type="protein sequence ID" value="GAA1540985.1"/>
    <property type="molecule type" value="Genomic_DNA"/>
</dbReference>
<dbReference type="Pfam" id="PF14539">
    <property type="entry name" value="DUF4442"/>
    <property type="match status" value="1"/>
</dbReference>
<protein>
    <submittedName>
        <fullName evidence="1">YiiD C-terminal domain-containing protein</fullName>
    </submittedName>
</protein>
<dbReference type="InterPro" id="IPR027961">
    <property type="entry name" value="DUF4442"/>
</dbReference>
<keyword evidence="2" id="KW-1185">Reference proteome</keyword>